<feature type="compositionally biased region" description="Polar residues" evidence="1">
    <location>
        <begin position="30"/>
        <end position="42"/>
    </location>
</feature>
<organism evidence="2 3">
    <name type="scientific">Natronorubrum bangense JCM 10635</name>
    <dbReference type="NCBI Taxonomy" id="1227500"/>
    <lineage>
        <taxon>Archaea</taxon>
        <taxon>Methanobacteriati</taxon>
        <taxon>Methanobacteriota</taxon>
        <taxon>Stenosarchaea group</taxon>
        <taxon>Halobacteria</taxon>
        <taxon>Halobacteriales</taxon>
        <taxon>Natrialbaceae</taxon>
        <taxon>Natronorubrum</taxon>
    </lineage>
</organism>
<comment type="caution">
    <text evidence="2">The sequence shown here is derived from an EMBL/GenBank/DDBJ whole genome shotgun (WGS) entry which is preliminary data.</text>
</comment>
<accession>L9W2W5</accession>
<evidence type="ECO:0000313" key="2">
    <source>
        <dbReference type="EMBL" id="ELY42663.1"/>
    </source>
</evidence>
<evidence type="ECO:0000256" key="1">
    <source>
        <dbReference type="SAM" id="MobiDB-lite"/>
    </source>
</evidence>
<keyword evidence="3" id="KW-1185">Reference proteome</keyword>
<proteinExistence type="predicted"/>
<dbReference type="Proteomes" id="UP000011690">
    <property type="component" value="Unassembled WGS sequence"/>
</dbReference>
<gene>
    <name evidence="2" type="ORF">C494_20213</name>
</gene>
<feature type="region of interest" description="Disordered" evidence="1">
    <location>
        <begin position="1"/>
        <end position="42"/>
    </location>
</feature>
<name>L9W2W5_9EURY</name>
<evidence type="ECO:0000313" key="3">
    <source>
        <dbReference type="Proteomes" id="UP000011690"/>
    </source>
</evidence>
<sequence>MFFLRSNAVADESSSPSAKPGSRRDESDQLSEPGTTQADTQTGELVRGSRLYVVTTGATQMLESSVLLGWILGKEEPRQIVIDLRKPQVVTTLRRFATWGYRTVLRLSATSAVAGVIYRSWTRVRERPIRIGSIGVLILTLLVLLADTASDGSIGPSTLMLVGVLVVAAHGTRKTQSWEELATTRWYRSLVESRTSSASSEVRDRT</sequence>
<dbReference type="EMBL" id="AOHY01000059">
    <property type="protein sequence ID" value="ELY42663.1"/>
    <property type="molecule type" value="Genomic_DNA"/>
</dbReference>
<reference evidence="2 3" key="1">
    <citation type="journal article" date="2014" name="PLoS Genet.">
        <title>Phylogenetically driven sequencing of extremely halophilic archaea reveals strategies for static and dynamic osmo-response.</title>
        <authorList>
            <person name="Becker E.A."/>
            <person name="Seitzer P.M."/>
            <person name="Tritt A."/>
            <person name="Larsen D."/>
            <person name="Krusor M."/>
            <person name="Yao A.I."/>
            <person name="Wu D."/>
            <person name="Madern D."/>
            <person name="Eisen J.A."/>
            <person name="Darling A.E."/>
            <person name="Facciotti M.T."/>
        </authorList>
    </citation>
    <scope>NUCLEOTIDE SEQUENCE [LARGE SCALE GENOMIC DNA]</scope>
    <source>
        <strain evidence="2 3">JCM 10635</strain>
    </source>
</reference>
<protein>
    <submittedName>
        <fullName evidence="2">Uncharacterized protein</fullName>
    </submittedName>
</protein>
<dbReference type="AlphaFoldDB" id="L9W2W5"/>